<dbReference type="PANTHER" id="PTHR13325:SF3">
    <property type="entry name" value="MEMBRANE-BOUND TRANSCRIPTION FACTOR SITE-2 PROTEASE"/>
    <property type="match status" value="1"/>
</dbReference>
<dbReference type="GO" id="GO:0031293">
    <property type="term" value="P:membrane protein intracellular domain proteolysis"/>
    <property type="evidence" value="ECO:0007669"/>
    <property type="project" value="TreeGrafter"/>
</dbReference>
<organism evidence="4 5">
    <name type="scientific">Accumulibacter regalis</name>
    <dbReference type="NCBI Taxonomy" id="522306"/>
    <lineage>
        <taxon>Bacteria</taxon>
        <taxon>Pseudomonadati</taxon>
        <taxon>Pseudomonadota</taxon>
        <taxon>Betaproteobacteria</taxon>
        <taxon>Candidatus Accumulibacter</taxon>
    </lineage>
</organism>
<feature type="transmembrane region" description="Helical" evidence="3">
    <location>
        <begin position="386"/>
        <end position="406"/>
    </location>
</feature>
<dbReference type="EMBL" id="JEMY01000020">
    <property type="protein sequence ID" value="EXI89050.1"/>
    <property type="molecule type" value="Genomic_DNA"/>
</dbReference>
<dbReference type="SUPFAM" id="SSF111369">
    <property type="entry name" value="HlyD-like secretion proteins"/>
    <property type="match status" value="1"/>
</dbReference>
<dbReference type="InterPro" id="IPR041881">
    <property type="entry name" value="PqqD_sf"/>
</dbReference>
<name>A0A011QJ63_ACCRE</name>
<dbReference type="GO" id="GO:0004222">
    <property type="term" value="F:metalloendopeptidase activity"/>
    <property type="evidence" value="ECO:0007669"/>
    <property type="project" value="InterPro"/>
</dbReference>
<dbReference type="GO" id="GO:0005737">
    <property type="term" value="C:cytoplasm"/>
    <property type="evidence" value="ECO:0007669"/>
    <property type="project" value="TreeGrafter"/>
</dbReference>
<keyword evidence="5" id="KW-1185">Reference proteome</keyword>
<keyword evidence="3" id="KW-1133">Transmembrane helix</keyword>
<keyword evidence="3" id="KW-0812">Transmembrane</keyword>
<feature type="transmembrane region" description="Helical" evidence="3">
    <location>
        <begin position="359"/>
        <end position="380"/>
    </location>
</feature>
<sequence>MTQSLFSTQWYRVAQLHPRLRPQVRTQRQNRRGQPWYLLSDTATGRQHLINDPAYQFIGRCDGRHDVQGVWDSVLATLGDAAPTQDEVIALLAQLNEHELLQCEHTPDTAVLFQRRTERRRRRRRAMVNPFAFRLPLGDPSSWLPRFDPLASLLFRPALLWVWLALVAVALLVAGANWSELQAEVRTQMLTPTYLALAWLVFPLVKALHELGHALAIRRWGGEVHEIGVALLVLVPAPYVDASASSGFARRSQRAAVAAAGIMVETTLAALALLLWLNVQPGLVRDVALVVMFIGGVSTLLFNGNPLLRFDAYYVLCDLLDLPNLATRSSAWWSYLVRRHLLQAPGEAPQFVAGELKWLLLYAPLSFAYRLLISVAIILWFGAKWFLLGVVAAIYLTASMIVRPIGNWVRHALAAAAPGSELTRVRTGIALLLAIPGVLLFVLPLPLSTVAPAVVWLPEQAQVRPEVDGFIRQLPVRDGQSVQPGDLLVVLENIDLVAAREQLTGRLGGLQADQYQLLLRDPTGAQNLAEQIARTEAELARAEQRIGQLEVRAKVAGTLVMPHQDDLPGTFSRQGTILGYVLEASELRVRAALADEDAHLVRNRTRHAEVRLAEAPGRALSASLGQDEPAASHLLPSPALGERAGGPYATDPGDPDGRRSIAPVFLIDLTLKGAPLERVGGRAWVRFDHGFEPLAGQVFRRASQLFLKHFDPGE</sequence>
<keyword evidence="1" id="KW-0175">Coiled coil</keyword>
<proteinExistence type="predicted"/>
<dbReference type="PANTHER" id="PTHR13325">
    <property type="entry name" value="PROTEASE M50 MEMBRANE-BOUND TRANSCRIPTION FACTOR SITE 2 PROTEASE"/>
    <property type="match status" value="1"/>
</dbReference>
<feature type="transmembrane region" description="Helical" evidence="3">
    <location>
        <begin position="255"/>
        <end position="277"/>
    </location>
</feature>
<dbReference type="STRING" id="1454004.AW11_01767"/>
<dbReference type="Proteomes" id="UP000022141">
    <property type="component" value="Unassembled WGS sequence"/>
</dbReference>
<dbReference type="AlphaFoldDB" id="A0A011QJ63"/>
<keyword evidence="3" id="KW-0472">Membrane</keyword>
<feature type="coiled-coil region" evidence="1">
    <location>
        <begin position="525"/>
        <end position="552"/>
    </location>
</feature>
<dbReference type="Gene3D" id="2.40.50.100">
    <property type="match status" value="1"/>
</dbReference>
<feature type="region of interest" description="Disordered" evidence="2">
    <location>
        <begin position="623"/>
        <end position="657"/>
    </location>
</feature>
<feature type="transmembrane region" description="Helical" evidence="3">
    <location>
        <begin position="158"/>
        <end position="178"/>
    </location>
</feature>
<evidence type="ECO:0000256" key="3">
    <source>
        <dbReference type="SAM" id="Phobius"/>
    </source>
</evidence>
<evidence type="ECO:0000313" key="4">
    <source>
        <dbReference type="EMBL" id="EXI89050.1"/>
    </source>
</evidence>
<evidence type="ECO:0000313" key="5">
    <source>
        <dbReference type="Proteomes" id="UP000022141"/>
    </source>
</evidence>
<dbReference type="InterPro" id="IPR001193">
    <property type="entry name" value="MBTPS2"/>
</dbReference>
<dbReference type="Gene3D" id="1.10.10.1150">
    <property type="entry name" value="Coenzyme PQQ synthesis protein D (PqqD)"/>
    <property type="match status" value="1"/>
</dbReference>
<dbReference type="GO" id="GO:0016020">
    <property type="term" value="C:membrane"/>
    <property type="evidence" value="ECO:0007669"/>
    <property type="project" value="InterPro"/>
</dbReference>
<gene>
    <name evidence="4" type="ORF">AW11_01767</name>
</gene>
<feature type="transmembrane region" description="Helical" evidence="3">
    <location>
        <begin position="190"/>
        <end position="209"/>
    </location>
</feature>
<evidence type="ECO:0000256" key="1">
    <source>
        <dbReference type="SAM" id="Coils"/>
    </source>
</evidence>
<dbReference type="PATRIC" id="fig|1454004.3.peg.1820"/>
<protein>
    <submittedName>
        <fullName evidence="4">Efflux transporter, RND family, MFP subunit</fullName>
    </submittedName>
</protein>
<comment type="caution">
    <text evidence="4">The sequence shown here is derived from an EMBL/GenBank/DDBJ whole genome shotgun (WGS) entry which is preliminary data.</text>
</comment>
<evidence type="ECO:0000256" key="2">
    <source>
        <dbReference type="SAM" id="MobiDB-lite"/>
    </source>
</evidence>
<feature type="transmembrane region" description="Helical" evidence="3">
    <location>
        <begin position="283"/>
        <end position="302"/>
    </location>
</feature>
<accession>A0A011QJ63</accession>
<dbReference type="eggNOG" id="COG1994">
    <property type="taxonomic scope" value="Bacteria"/>
</dbReference>
<feature type="transmembrane region" description="Helical" evidence="3">
    <location>
        <begin position="427"/>
        <end position="447"/>
    </location>
</feature>
<reference evidence="4" key="1">
    <citation type="submission" date="2014-02" db="EMBL/GenBank/DDBJ databases">
        <title>Expanding our view of genomic diversity in Candidatus Accumulibacter clades.</title>
        <authorList>
            <person name="Skennerton C.T."/>
            <person name="Barr J.J."/>
            <person name="Slater F.R."/>
            <person name="Bond P.L."/>
            <person name="Tyson G.W."/>
        </authorList>
    </citation>
    <scope>NUCLEOTIDE SEQUENCE [LARGE SCALE GENOMIC DNA]</scope>
</reference>